<name>A0ABP1RKT8_9HEXA</name>
<evidence type="ECO:0000259" key="1">
    <source>
        <dbReference type="PROSITE" id="PS51819"/>
    </source>
</evidence>
<dbReference type="InterPro" id="IPR037523">
    <property type="entry name" value="VOC_core"/>
</dbReference>
<gene>
    <name evidence="2" type="ORF">ODALV1_LOCUS23372</name>
</gene>
<keyword evidence="3" id="KW-1185">Reference proteome</keyword>
<dbReference type="InterPro" id="IPR004360">
    <property type="entry name" value="Glyas_Fos-R_dOase_dom"/>
</dbReference>
<dbReference type="PANTHER" id="PTHR10374">
    <property type="entry name" value="LACTOYLGLUTATHIONE LYASE GLYOXALASE I"/>
    <property type="match status" value="1"/>
</dbReference>
<dbReference type="Proteomes" id="UP001642540">
    <property type="component" value="Unassembled WGS sequence"/>
</dbReference>
<dbReference type="Pfam" id="PF00903">
    <property type="entry name" value="Glyoxalase"/>
    <property type="match status" value="1"/>
</dbReference>
<accession>A0ABP1RKT8</accession>
<dbReference type="PANTHER" id="PTHR10374:SF30">
    <property type="entry name" value="LACTOYLGLUTATHIONE LYASE"/>
    <property type="match status" value="1"/>
</dbReference>
<dbReference type="Gene3D" id="3.10.180.10">
    <property type="entry name" value="2,3-Dihydroxybiphenyl 1,2-Dioxygenase, domain 1"/>
    <property type="match status" value="1"/>
</dbReference>
<reference evidence="2 3" key="1">
    <citation type="submission" date="2024-08" db="EMBL/GenBank/DDBJ databases">
        <authorList>
            <person name="Cucini C."/>
            <person name="Frati F."/>
        </authorList>
    </citation>
    <scope>NUCLEOTIDE SEQUENCE [LARGE SCALE GENOMIC DNA]</scope>
</reference>
<comment type="caution">
    <text evidence="2">The sequence shown here is derived from an EMBL/GenBank/DDBJ whole genome shotgun (WGS) entry which is preliminary data.</text>
</comment>
<protein>
    <recommendedName>
        <fullName evidence="1">VOC domain-containing protein</fullName>
    </recommendedName>
</protein>
<dbReference type="SUPFAM" id="SSF54593">
    <property type="entry name" value="Glyoxalase/Bleomycin resistance protein/Dihydroxybiphenyl dioxygenase"/>
    <property type="match status" value="1"/>
</dbReference>
<dbReference type="EMBL" id="CAXLJM020000078">
    <property type="protein sequence ID" value="CAL8129662.1"/>
    <property type="molecule type" value="Genomic_DNA"/>
</dbReference>
<evidence type="ECO:0000313" key="3">
    <source>
        <dbReference type="Proteomes" id="UP001642540"/>
    </source>
</evidence>
<feature type="domain" description="VOC" evidence="1">
    <location>
        <begin position="1"/>
        <end position="143"/>
    </location>
</feature>
<evidence type="ECO:0000313" key="2">
    <source>
        <dbReference type="EMBL" id="CAL8129662.1"/>
    </source>
</evidence>
<dbReference type="InterPro" id="IPR029068">
    <property type="entry name" value="Glyas_Bleomycin-R_OHBP_Dase"/>
</dbReference>
<organism evidence="2 3">
    <name type="scientific">Orchesella dallaii</name>
    <dbReference type="NCBI Taxonomy" id="48710"/>
    <lineage>
        <taxon>Eukaryota</taxon>
        <taxon>Metazoa</taxon>
        <taxon>Ecdysozoa</taxon>
        <taxon>Arthropoda</taxon>
        <taxon>Hexapoda</taxon>
        <taxon>Collembola</taxon>
        <taxon>Entomobryomorpha</taxon>
        <taxon>Entomobryoidea</taxon>
        <taxon>Orchesellidae</taxon>
        <taxon>Orchesellinae</taxon>
        <taxon>Orchesella</taxon>
    </lineage>
</organism>
<proteinExistence type="predicted"/>
<dbReference type="PROSITE" id="PS51819">
    <property type="entry name" value="VOC"/>
    <property type="match status" value="1"/>
</dbReference>
<sequence>MYRIKDPRRFLEFYTKGLGMTLFVKTDFLAAKFSLYFMVYEPKEDVPKGPSERANWAMTRKTTLELLTIGEQKIIQSNHITSGTKTELVMDTSEFSYCFVYEACKRFEEIGVEFVKKPDDDGLMNGLAFIKDPNDCRIVFTTKCIK</sequence>